<dbReference type="PANTHER" id="PTHR42713">
    <property type="entry name" value="HISTIDINE KINASE-RELATED"/>
    <property type="match status" value="1"/>
</dbReference>
<proteinExistence type="predicted"/>
<comment type="subcellular location">
    <subcellularLocation>
        <location evidence="1">Cytoplasm</location>
    </subcellularLocation>
</comment>
<comment type="caution">
    <text evidence="11">The sequence shown here is derived from an EMBL/GenBank/DDBJ whole genome shotgun (WGS) entry which is preliminary data.</text>
</comment>
<dbReference type="InterPro" id="IPR009057">
    <property type="entry name" value="Homeodomain-like_sf"/>
</dbReference>
<dbReference type="InterPro" id="IPR018060">
    <property type="entry name" value="HTH_AraC"/>
</dbReference>
<feature type="modified residue" description="4-aspartylphosphate" evidence="8">
    <location>
        <position position="56"/>
    </location>
</feature>
<dbReference type="CDD" id="cd17536">
    <property type="entry name" value="REC_YesN-like"/>
    <property type="match status" value="1"/>
</dbReference>
<dbReference type="SUPFAM" id="SSF52172">
    <property type="entry name" value="CheY-like"/>
    <property type="match status" value="1"/>
</dbReference>
<evidence type="ECO:0000256" key="5">
    <source>
        <dbReference type="ARBA" id="ARBA00023015"/>
    </source>
</evidence>
<keyword evidence="7" id="KW-0804">Transcription</keyword>
<keyword evidence="3 8" id="KW-0597">Phosphoprotein</keyword>
<evidence type="ECO:0000259" key="10">
    <source>
        <dbReference type="PROSITE" id="PS50110"/>
    </source>
</evidence>
<dbReference type="PROSITE" id="PS50110">
    <property type="entry name" value="RESPONSE_REGULATORY"/>
    <property type="match status" value="1"/>
</dbReference>
<dbReference type="RefSeq" id="WP_148455319.1">
    <property type="nucleotide sequence ID" value="NZ_VSDO01000004.1"/>
</dbReference>
<keyword evidence="4" id="KW-0902">Two-component regulatory system</keyword>
<gene>
    <name evidence="11" type="ORF">FRY98_20165</name>
</gene>
<evidence type="ECO:0000256" key="2">
    <source>
        <dbReference type="ARBA" id="ARBA00022490"/>
    </source>
</evidence>
<evidence type="ECO:0000256" key="7">
    <source>
        <dbReference type="ARBA" id="ARBA00023163"/>
    </source>
</evidence>
<dbReference type="GO" id="GO:0005737">
    <property type="term" value="C:cytoplasm"/>
    <property type="evidence" value="ECO:0007669"/>
    <property type="project" value="UniProtKB-SubCell"/>
</dbReference>
<keyword evidence="12" id="KW-1185">Reference proteome</keyword>
<dbReference type="AlphaFoldDB" id="A0A5D0CP10"/>
<evidence type="ECO:0000259" key="9">
    <source>
        <dbReference type="PROSITE" id="PS01124"/>
    </source>
</evidence>
<dbReference type="InterPro" id="IPR041522">
    <property type="entry name" value="CdaR_GGDEF"/>
</dbReference>
<dbReference type="Proteomes" id="UP000325218">
    <property type="component" value="Unassembled WGS sequence"/>
</dbReference>
<dbReference type="InterPro" id="IPR051552">
    <property type="entry name" value="HptR"/>
</dbReference>
<keyword evidence="2" id="KW-0963">Cytoplasm</keyword>
<dbReference type="InterPro" id="IPR011006">
    <property type="entry name" value="CheY-like_superfamily"/>
</dbReference>
<evidence type="ECO:0000256" key="6">
    <source>
        <dbReference type="ARBA" id="ARBA00023125"/>
    </source>
</evidence>
<dbReference type="OrthoDB" id="342399at2"/>
<name>A0A5D0CP10_9BACL</name>
<accession>A0A5D0CP10</accession>
<dbReference type="SUPFAM" id="SSF46689">
    <property type="entry name" value="Homeodomain-like"/>
    <property type="match status" value="2"/>
</dbReference>
<evidence type="ECO:0000313" key="11">
    <source>
        <dbReference type="EMBL" id="TYA11462.1"/>
    </source>
</evidence>
<sequence length="523" mass="58892">MTKKVLFVDDEPFIAQGLSSILDWNRYGIEIAGTANDGSSALDIIRDNPVDLLVTDIMMPRMDGLELIRKVKESGSRTKFVVLSGYEEFNYVKTGIRLGIENYILKPINLEELESTIRHIRGDWDREEMEQVQLQEDWEILRNNVLQRWVGGEIESQEFKQRAQLLGLPLNCEAYRLFAVRLVPDESQGDDDFGANKATLKYRELAEALERFKPKEAEVISFLDSDGDLVVLYALRAQADDSAAGRQLRAAAQDAANGLEGVIWIADGGSGGDFGGVQSSYGKAKAVFRRYLVSGEGGSKLTVCVEPAAVVIGESASIEWDEESYAELLIQGRNEEVGRFVEKVFASSSRGDLIPRQACVNTALRLMLAAKEQEESPDYSEVFASLGRVNSLPGLVRHVAGVVQRSLEKQENVREEYTPHVAFLIEQVHRHYHEELSLKTLSQKAGLHPNYLGQLFQQEVGNSFSDYVNQYRIEKATRLLMHTDRKTTEIALSVGYLDTSYFYRQFKKYAGVSPTELRQMYMK</sequence>
<dbReference type="GO" id="GO:0003700">
    <property type="term" value="F:DNA-binding transcription factor activity"/>
    <property type="evidence" value="ECO:0007669"/>
    <property type="project" value="InterPro"/>
</dbReference>
<feature type="domain" description="Response regulatory" evidence="10">
    <location>
        <begin position="4"/>
        <end position="121"/>
    </location>
</feature>
<dbReference type="SMART" id="SM00448">
    <property type="entry name" value="REC"/>
    <property type="match status" value="1"/>
</dbReference>
<dbReference type="PRINTS" id="PR00032">
    <property type="entry name" value="HTHARAC"/>
</dbReference>
<dbReference type="EMBL" id="VSDO01000004">
    <property type="protein sequence ID" value="TYA11462.1"/>
    <property type="molecule type" value="Genomic_DNA"/>
</dbReference>
<protein>
    <submittedName>
        <fullName evidence="11">Response regulator transcription factor</fullName>
    </submittedName>
</protein>
<feature type="domain" description="HTH araC/xylS-type" evidence="9">
    <location>
        <begin position="422"/>
        <end position="520"/>
    </location>
</feature>
<keyword evidence="6" id="KW-0238">DNA-binding</keyword>
<evidence type="ECO:0000256" key="3">
    <source>
        <dbReference type="ARBA" id="ARBA00022553"/>
    </source>
</evidence>
<dbReference type="InterPro" id="IPR020449">
    <property type="entry name" value="Tscrpt_reg_AraC-type_HTH"/>
</dbReference>
<dbReference type="Gene3D" id="3.40.50.2300">
    <property type="match status" value="1"/>
</dbReference>
<evidence type="ECO:0000256" key="1">
    <source>
        <dbReference type="ARBA" id="ARBA00004496"/>
    </source>
</evidence>
<organism evidence="11 12">
    <name type="scientific">Paenibacillus faecis</name>
    <dbReference type="NCBI Taxonomy" id="862114"/>
    <lineage>
        <taxon>Bacteria</taxon>
        <taxon>Bacillati</taxon>
        <taxon>Bacillota</taxon>
        <taxon>Bacilli</taxon>
        <taxon>Bacillales</taxon>
        <taxon>Paenibacillaceae</taxon>
        <taxon>Paenibacillus</taxon>
    </lineage>
</organism>
<dbReference type="GO" id="GO:0043565">
    <property type="term" value="F:sequence-specific DNA binding"/>
    <property type="evidence" value="ECO:0007669"/>
    <property type="project" value="InterPro"/>
</dbReference>
<dbReference type="PROSITE" id="PS01124">
    <property type="entry name" value="HTH_ARAC_FAMILY_2"/>
    <property type="match status" value="1"/>
</dbReference>
<dbReference type="Pfam" id="PF17853">
    <property type="entry name" value="GGDEF_2"/>
    <property type="match status" value="1"/>
</dbReference>
<dbReference type="Gene3D" id="1.10.10.60">
    <property type="entry name" value="Homeodomain-like"/>
    <property type="match status" value="2"/>
</dbReference>
<dbReference type="Pfam" id="PF12833">
    <property type="entry name" value="HTH_18"/>
    <property type="match status" value="1"/>
</dbReference>
<evidence type="ECO:0000256" key="4">
    <source>
        <dbReference type="ARBA" id="ARBA00023012"/>
    </source>
</evidence>
<reference evidence="11 12" key="1">
    <citation type="submission" date="2019-08" db="EMBL/GenBank/DDBJ databases">
        <title>Genome sequencing of Paenibacillus faecis DSM 23593(T).</title>
        <authorList>
            <person name="Kook J.-K."/>
            <person name="Park S.-N."/>
            <person name="Lim Y.K."/>
        </authorList>
    </citation>
    <scope>NUCLEOTIDE SEQUENCE [LARGE SCALE GENOMIC DNA]</scope>
    <source>
        <strain evidence="11 12">DSM 23593</strain>
    </source>
</reference>
<dbReference type="SMART" id="SM00342">
    <property type="entry name" value="HTH_ARAC"/>
    <property type="match status" value="1"/>
</dbReference>
<dbReference type="InterPro" id="IPR001789">
    <property type="entry name" value="Sig_transdc_resp-reg_receiver"/>
</dbReference>
<evidence type="ECO:0000313" key="12">
    <source>
        <dbReference type="Proteomes" id="UP000325218"/>
    </source>
</evidence>
<dbReference type="GO" id="GO:0000160">
    <property type="term" value="P:phosphorelay signal transduction system"/>
    <property type="evidence" value="ECO:0007669"/>
    <property type="project" value="UniProtKB-KW"/>
</dbReference>
<evidence type="ECO:0000256" key="8">
    <source>
        <dbReference type="PROSITE-ProRule" id="PRU00169"/>
    </source>
</evidence>
<keyword evidence="5" id="KW-0805">Transcription regulation</keyword>
<dbReference type="Pfam" id="PF00072">
    <property type="entry name" value="Response_reg"/>
    <property type="match status" value="1"/>
</dbReference>
<dbReference type="PANTHER" id="PTHR42713:SF3">
    <property type="entry name" value="TRANSCRIPTIONAL REGULATORY PROTEIN HPTR"/>
    <property type="match status" value="1"/>
</dbReference>